<organism evidence="1 2">
    <name type="scientific">Dreissena polymorpha</name>
    <name type="common">Zebra mussel</name>
    <name type="synonym">Mytilus polymorpha</name>
    <dbReference type="NCBI Taxonomy" id="45954"/>
    <lineage>
        <taxon>Eukaryota</taxon>
        <taxon>Metazoa</taxon>
        <taxon>Spiralia</taxon>
        <taxon>Lophotrochozoa</taxon>
        <taxon>Mollusca</taxon>
        <taxon>Bivalvia</taxon>
        <taxon>Autobranchia</taxon>
        <taxon>Heteroconchia</taxon>
        <taxon>Euheterodonta</taxon>
        <taxon>Imparidentia</taxon>
        <taxon>Neoheterodontei</taxon>
        <taxon>Myida</taxon>
        <taxon>Dreissenoidea</taxon>
        <taxon>Dreissenidae</taxon>
        <taxon>Dreissena</taxon>
    </lineage>
</organism>
<sequence length="81" mass="8958">MFDNNDVVAIISVIKDHDNSHITQSSISLNLKCKLLITSDLISVTSKHVTNHGKYLLHNVTLFHCHLGIKLLVDVDAVVVV</sequence>
<evidence type="ECO:0000313" key="1">
    <source>
        <dbReference type="EMBL" id="KAH3805443.1"/>
    </source>
</evidence>
<name>A0A9D4JE98_DREPO</name>
<gene>
    <name evidence="1" type="ORF">DPMN_133746</name>
</gene>
<reference evidence="1" key="2">
    <citation type="submission" date="2020-11" db="EMBL/GenBank/DDBJ databases">
        <authorList>
            <person name="McCartney M.A."/>
            <person name="Auch B."/>
            <person name="Kono T."/>
            <person name="Mallez S."/>
            <person name="Becker A."/>
            <person name="Gohl D.M."/>
            <person name="Silverstein K.A.T."/>
            <person name="Koren S."/>
            <person name="Bechman K.B."/>
            <person name="Herman A."/>
            <person name="Abrahante J.E."/>
            <person name="Garbe J."/>
        </authorList>
    </citation>
    <scope>NUCLEOTIDE SEQUENCE</scope>
    <source>
        <strain evidence="1">Duluth1</strain>
        <tissue evidence="1">Whole animal</tissue>
    </source>
</reference>
<evidence type="ECO:0000313" key="2">
    <source>
        <dbReference type="Proteomes" id="UP000828390"/>
    </source>
</evidence>
<protein>
    <submittedName>
        <fullName evidence="1">Uncharacterized protein</fullName>
    </submittedName>
</protein>
<dbReference type="AlphaFoldDB" id="A0A9D4JE98"/>
<reference evidence="1" key="1">
    <citation type="journal article" date="2019" name="bioRxiv">
        <title>The Genome of the Zebra Mussel, Dreissena polymorpha: A Resource for Invasive Species Research.</title>
        <authorList>
            <person name="McCartney M.A."/>
            <person name="Auch B."/>
            <person name="Kono T."/>
            <person name="Mallez S."/>
            <person name="Zhang Y."/>
            <person name="Obille A."/>
            <person name="Becker A."/>
            <person name="Abrahante J.E."/>
            <person name="Garbe J."/>
            <person name="Badalamenti J.P."/>
            <person name="Herman A."/>
            <person name="Mangelson H."/>
            <person name="Liachko I."/>
            <person name="Sullivan S."/>
            <person name="Sone E.D."/>
            <person name="Koren S."/>
            <person name="Silverstein K.A.T."/>
            <person name="Beckman K.B."/>
            <person name="Gohl D.M."/>
        </authorList>
    </citation>
    <scope>NUCLEOTIDE SEQUENCE</scope>
    <source>
        <strain evidence="1">Duluth1</strain>
        <tissue evidence="1">Whole animal</tissue>
    </source>
</reference>
<proteinExistence type="predicted"/>
<comment type="caution">
    <text evidence="1">The sequence shown here is derived from an EMBL/GenBank/DDBJ whole genome shotgun (WGS) entry which is preliminary data.</text>
</comment>
<keyword evidence="2" id="KW-1185">Reference proteome</keyword>
<accession>A0A9D4JE98</accession>
<dbReference type="Proteomes" id="UP000828390">
    <property type="component" value="Unassembled WGS sequence"/>
</dbReference>
<dbReference type="EMBL" id="JAIWYP010000006">
    <property type="protein sequence ID" value="KAH3805443.1"/>
    <property type="molecule type" value="Genomic_DNA"/>
</dbReference>